<organism evidence="1">
    <name type="scientific">marine sediment metagenome</name>
    <dbReference type="NCBI Taxonomy" id="412755"/>
    <lineage>
        <taxon>unclassified sequences</taxon>
        <taxon>metagenomes</taxon>
        <taxon>ecological metagenomes</taxon>
    </lineage>
</organism>
<accession>A0A0F9PVM0</accession>
<sequence length="232" mass="25867">EYYGNLSYITPWGDLAESGGAGPIPGGIMPLSQPFSKELWQQIAGTKDLLGAGGFDLFWQEPIVREEDVAGLPASEKAKVVAKKRGRHLYNTMVPTLAMDIEKGVSAFRGKPDYRGRERPPGVVAADVFLGIKMYPVDYADEMMRQVAKLNPRKSDVAQKIRQQIRTLAVKRNFYAQRGQDDKALQLDKQIADKVRQLQGLGKELQEKGAVYERLQGAIPQIPPGWTLEKQQ</sequence>
<protein>
    <submittedName>
        <fullName evidence="1">Uncharacterized protein</fullName>
    </submittedName>
</protein>
<feature type="non-terminal residue" evidence="1">
    <location>
        <position position="1"/>
    </location>
</feature>
<reference evidence="1" key="1">
    <citation type="journal article" date="2015" name="Nature">
        <title>Complex archaea that bridge the gap between prokaryotes and eukaryotes.</title>
        <authorList>
            <person name="Spang A."/>
            <person name="Saw J.H."/>
            <person name="Jorgensen S.L."/>
            <person name="Zaremba-Niedzwiedzka K."/>
            <person name="Martijn J."/>
            <person name="Lind A.E."/>
            <person name="van Eijk R."/>
            <person name="Schleper C."/>
            <person name="Guy L."/>
            <person name="Ettema T.J."/>
        </authorList>
    </citation>
    <scope>NUCLEOTIDE SEQUENCE</scope>
</reference>
<name>A0A0F9PVM0_9ZZZZ</name>
<dbReference type="EMBL" id="LAZR01005771">
    <property type="protein sequence ID" value="KKM97247.1"/>
    <property type="molecule type" value="Genomic_DNA"/>
</dbReference>
<proteinExistence type="predicted"/>
<dbReference type="AlphaFoldDB" id="A0A0F9PVM0"/>
<evidence type="ECO:0000313" key="1">
    <source>
        <dbReference type="EMBL" id="KKM97247.1"/>
    </source>
</evidence>
<gene>
    <name evidence="1" type="ORF">LCGC14_1170100</name>
</gene>
<comment type="caution">
    <text evidence="1">The sequence shown here is derived from an EMBL/GenBank/DDBJ whole genome shotgun (WGS) entry which is preliminary data.</text>
</comment>